<gene>
    <name evidence="1" type="ORF">sL5_03760</name>
</gene>
<organism evidence="1 2">
    <name type="scientific">Candidatus Mesenet longicola</name>
    <dbReference type="NCBI Taxonomy" id="1892558"/>
    <lineage>
        <taxon>Bacteria</taxon>
        <taxon>Pseudomonadati</taxon>
        <taxon>Pseudomonadota</taxon>
        <taxon>Alphaproteobacteria</taxon>
        <taxon>Rickettsiales</taxon>
        <taxon>Anaplasmataceae</taxon>
        <taxon>Candidatus Mesenet</taxon>
    </lineage>
</organism>
<comment type="caution">
    <text evidence="1">The sequence shown here is derived from an EMBL/GenBank/DDBJ whole genome shotgun (WGS) entry which is preliminary data.</text>
</comment>
<sequence>MTGIKRKTFEKIIEIIIEEEVKKKTKGETNNACLLMALEYLR</sequence>
<dbReference type="Proteomes" id="UP000637906">
    <property type="component" value="Unassembled WGS sequence"/>
</dbReference>
<protein>
    <submittedName>
        <fullName evidence="1">Uncharacterized protein</fullName>
    </submittedName>
</protein>
<keyword evidence="2" id="KW-1185">Reference proteome</keyword>
<accession>A0A8J3HPP5</accession>
<reference evidence="1 2" key="1">
    <citation type="journal article" date="2021" name="Microb. Ecol.">
        <title>Candidatus Mesenet longicola: Novel Endosymbionts of Brontispa longissima that Induce Cytoplasmic Incompatibility.</title>
        <authorList>
            <person name="Takano S."/>
            <person name="Gotoh Y."/>
            <person name="Hayashi T."/>
        </authorList>
    </citation>
    <scope>NUCLEOTIDE SEQUENCE [LARGE SCALE GENOMIC DNA]</scope>
    <source>
        <strain evidence="1">L5</strain>
    </source>
</reference>
<dbReference type="EMBL" id="BNGU01000011">
    <property type="protein sequence ID" value="GHM59383.1"/>
    <property type="molecule type" value="Genomic_DNA"/>
</dbReference>
<dbReference type="AlphaFoldDB" id="A0A8J3HPP5"/>
<name>A0A8J3HPP5_9RICK</name>
<evidence type="ECO:0000313" key="2">
    <source>
        <dbReference type="Proteomes" id="UP000637906"/>
    </source>
</evidence>
<evidence type="ECO:0000313" key="1">
    <source>
        <dbReference type="EMBL" id="GHM59383.1"/>
    </source>
</evidence>
<proteinExistence type="predicted"/>